<evidence type="ECO:0000256" key="1">
    <source>
        <dbReference type="SAM" id="MobiDB-lite"/>
    </source>
</evidence>
<keyword evidence="2" id="KW-1185">Reference proteome</keyword>
<evidence type="ECO:0000313" key="2">
    <source>
        <dbReference type="Proteomes" id="UP000887569"/>
    </source>
</evidence>
<feature type="compositionally biased region" description="Low complexity" evidence="1">
    <location>
        <begin position="732"/>
        <end position="754"/>
    </location>
</feature>
<protein>
    <submittedName>
        <fullName evidence="3">Uncharacterized protein</fullName>
    </submittedName>
</protein>
<accession>A0A915AF67</accession>
<organism evidence="2 3">
    <name type="scientific">Parascaris univalens</name>
    <name type="common">Nematode worm</name>
    <dbReference type="NCBI Taxonomy" id="6257"/>
    <lineage>
        <taxon>Eukaryota</taxon>
        <taxon>Metazoa</taxon>
        <taxon>Ecdysozoa</taxon>
        <taxon>Nematoda</taxon>
        <taxon>Chromadorea</taxon>
        <taxon>Rhabditida</taxon>
        <taxon>Spirurina</taxon>
        <taxon>Ascaridomorpha</taxon>
        <taxon>Ascaridoidea</taxon>
        <taxon>Ascarididae</taxon>
        <taxon>Parascaris</taxon>
    </lineage>
</organism>
<proteinExistence type="predicted"/>
<name>A0A915AF67_PARUN</name>
<dbReference type="AlphaFoldDB" id="A0A915AF67"/>
<reference evidence="3" key="1">
    <citation type="submission" date="2022-11" db="UniProtKB">
        <authorList>
            <consortium name="WormBaseParasite"/>
        </authorList>
    </citation>
    <scope>IDENTIFICATION</scope>
</reference>
<dbReference type="WBParaSite" id="PgR007_g055_t01">
    <property type="protein sequence ID" value="PgR007_g055_t01"/>
    <property type="gene ID" value="PgR007_g055"/>
</dbReference>
<evidence type="ECO:0000313" key="3">
    <source>
        <dbReference type="WBParaSite" id="PgR007_g055_t01"/>
    </source>
</evidence>
<feature type="region of interest" description="Disordered" evidence="1">
    <location>
        <begin position="583"/>
        <end position="612"/>
    </location>
</feature>
<sequence length="778" mass="88103">MASSCLRTFLDVAELRDQLAKDPRSQHVVNTARFVASYYLGLPLLLPQHTGTELPTLYDWPADKTEADKERLVHADRSIVGNEISERYSQQFPAVTLWLSGNQIEAIYYADHFCDVKSQAMLRFLVDQTLGLQLLHEFCKSLVEGELSDLRVGRSDFANLSTLKQRWQAIVTSSVEIDAIGGTQMVPFLREQLLSEMQCTFAMMPPTVPESTALPRPPVYMLPSTSAQESTEQVNYFRLHVLVHTFANLLRVSNVLVACIDDFCLRFGPQLSVESVSNMSPSFNAGSMGASAEWMNSFAKFLLLIMLLVERDLFSLQKRCNAMSEDASIIMNRYKTLLLLMGDKYLHENIERWLEDADVDDVKHICSFFDYLRSTPSTTSTRSEYVAKNMHLWTHDFLNKAVLASNSSRLPPTDVEQLPATQKIQVSRQVISRAEFLAEHWSYPLTYGKQCIGMSLFLNPNRLVCCEMQQTNKDLSQSQSVSASRKLRRDERTTTKILEKIGDVHPVHEHISEQIPEFDDLHLKKGITEASLDSRNSARSGIWAEDKNLKTEQEHRKIERRLNDEISALERKAARISVYIRSSRESVTRNSNPTSRSKESGILEDGGSDGDVPVGDHDEELFSLPNSAFVNDEIHSLDSSRSPDRPNIEPLNLGLLTPQPDVRSHARVNLSVSHEESFRSPIALKSPDTGFYEENLPDWLKLIPVEKPQSLLRLQAHFSPNHTEVRCDKNSEISLKSTSKKSSSEKNSSPMEPSEVSRKFELVTVMPSYHLHLLRDDG</sequence>
<feature type="region of interest" description="Disordered" evidence="1">
    <location>
        <begin position="723"/>
        <end position="757"/>
    </location>
</feature>
<dbReference type="Proteomes" id="UP000887569">
    <property type="component" value="Unplaced"/>
</dbReference>